<proteinExistence type="inferred from homology"/>
<dbReference type="SMART" id="SM00228">
    <property type="entry name" value="PDZ"/>
    <property type="match status" value="1"/>
</dbReference>
<keyword evidence="3" id="KW-0378">Hydrolase</keyword>
<keyword evidence="2" id="KW-0645">Protease</keyword>
<dbReference type="Gene3D" id="2.30.42.10">
    <property type="match status" value="1"/>
</dbReference>
<dbReference type="PANTHER" id="PTHR43343">
    <property type="entry name" value="PEPTIDASE S12"/>
    <property type="match status" value="1"/>
</dbReference>
<dbReference type="GO" id="GO:0004252">
    <property type="term" value="F:serine-type endopeptidase activity"/>
    <property type="evidence" value="ECO:0007669"/>
    <property type="project" value="InterPro"/>
</dbReference>
<comment type="similarity">
    <text evidence="1">Belongs to the peptidase S1C family.</text>
</comment>
<dbReference type="EMBL" id="LBWS01000015">
    <property type="protein sequence ID" value="KKR14891.1"/>
    <property type="molecule type" value="Genomic_DNA"/>
</dbReference>
<dbReference type="Proteomes" id="UP000034048">
    <property type="component" value="Unassembled WGS sequence"/>
</dbReference>
<evidence type="ECO:0000256" key="3">
    <source>
        <dbReference type="ARBA" id="ARBA00022801"/>
    </source>
</evidence>
<dbReference type="Pfam" id="PF13180">
    <property type="entry name" value="PDZ_2"/>
    <property type="match status" value="1"/>
</dbReference>
<dbReference type="GO" id="GO:0006508">
    <property type="term" value="P:proteolysis"/>
    <property type="evidence" value="ECO:0007669"/>
    <property type="project" value="UniProtKB-KW"/>
</dbReference>
<feature type="domain" description="PDZ" evidence="4">
    <location>
        <begin position="269"/>
        <end position="358"/>
    </location>
</feature>
<dbReference type="Gene3D" id="2.40.10.10">
    <property type="entry name" value="Trypsin-like serine proteases"/>
    <property type="match status" value="2"/>
</dbReference>
<dbReference type="PRINTS" id="PR00834">
    <property type="entry name" value="PROTEASES2C"/>
</dbReference>
<evidence type="ECO:0000256" key="2">
    <source>
        <dbReference type="ARBA" id="ARBA00022670"/>
    </source>
</evidence>
<accession>A0A0G0NQ22</accession>
<comment type="caution">
    <text evidence="5">The sequence shown here is derived from an EMBL/GenBank/DDBJ whole genome shotgun (WGS) entry which is preliminary data.</text>
</comment>
<protein>
    <submittedName>
        <fullName evidence="5">2-alkenal reductase</fullName>
    </submittedName>
</protein>
<sequence length="371" mass="39617">MSQTKQILFISFLFLALAGGWLWQQSRTVIVQADVLAFDEQEATIRAIDKAIASVVNVMVYEKVTDTTYDTVGSKKKAEPKKILIGQGTGFLISANGWIITNKHVAEASKLGNSEYTVVLNDGRKFGAFLIGKDPFNDLAVLRILGNSFPYLSLAPTSNVPVGTTVMAIGNALGKYQNSVTKGIISGLSRNIIASDKKGKPVSLDNVLQTDAEINQGNSGGPLINLLGQVVGVNVAVDHSGSSIGFAIPADDVRPVINSIIKYGRIVRPWLGVRYVMITPELATELGLPVDKGALLITNEAGDPAVVAGSPADKAGLKLDDIILEANGTILGDRNTLLSLTQKQNPGDKMKVKVKRGAVTFETTIILEEYK</sequence>
<dbReference type="Pfam" id="PF13365">
    <property type="entry name" value="Trypsin_2"/>
    <property type="match status" value="1"/>
</dbReference>
<dbReference type="InterPro" id="IPR001940">
    <property type="entry name" value="Peptidase_S1C"/>
</dbReference>
<evidence type="ECO:0000256" key="1">
    <source>
        <dbReference type="ARBA" id="ARBA00010541"/>
    </source>
</evidence>
<dbReference type="InterPro" id="IPR009003">
    <property type="entry name" value="Peptidase_S1_PA"/>
</dbReference>
<dbReference type="CDD" id="cd06779">
    <property type="entry name" value="cpPDZ_Deg_HtrA-like"/>
    <property type="match status" value="1"/>
</dbReference>
<evidence type="ECO:0000259" key="4">
    <source>
        <dbReference type="SMART" id="SM00228"/>
    </source>
</evidence>
<dbReference type="PANTHER" id="PTHR43343:SF3">
    <property type="entry name" value="PROTEASE DO-LIKE 8, CHLOROPLASTIC"/>
    <property type="match status" value="1"/>
</dbReference>
<reference evidence="5 6" key="1">
    <citation type="journal article" date="2015" name="Nature">
        <title>rRNA introns, odd ribosomes, and small enigmatic genomes across a large radiation of phyla.</title>
        <authorList>
            <person name="Brown C.T."/>
            <person name="Hug L.A."/>
            <person name="Thomas B.C."/>
            <person name="Sharon I."/>
            <person name="Castelle C.J."/>
            <person name="Singh A."/>
            <person name="Wilkins M.J."/>
            <person name="Williams K.H."/>
            <person name="Banfield J.F."/>
        </authorList>
    </citation>
    <scope>NUCLEOTIDE SEQUENCE [LARGE SCALE GENOMIC DNA]</scope>
</reference>
<dbReference type="SUPFAM" id="SSF50494">
    <property type="entry name" value="Trypsin-like serine proteases"/>
    <property type="match status" value="1"/>
</dbReference>
<evidence type="ECO:0000313" key="6">
    <source>
        <dbReference type="Proteomes" id="UP000034048"/>
    </source>
</evidence>
<dbReference type="InterPro" id="IPR043504">
    <property type="entry name" value="Peptidase_S1_PA_chymotrypsin"/>
</dbReference>
<dbReference type="InterPro" id="IPR051201">
    <property type="entry name" value="Chloro_Bact_Ser_Proteases"/>
</dbReference>
<dbReference type="InterPro" id="IPR036034">
    <property type="entry name" value="PDZ_sf"/>
</dbReference>
<organism evidence="5 6">
    <name type="scientific">Candidatus Falkowbacteria bacterium GW2011_GWA2_39_24</name>
    <dbReference type="NCBI Taxonomy" id="1618634"/>
    <lineage>
        <taxon>Bacteria</taxon>
        <taxon>Candidatus Falkowiibacteriota</taxon>
    </lineage>
</organism>
<dbReference type="SUPFAM" id="SSF50156">
    <property type="entry name" value="PDZ domain-like"/>
    <property type="match status" value="1"/>
</dbReference>
<dbReference type="AlphaFoldDB" id="A0A0G0NQ22"/>
<evidence type="ECO:0000313" key="5">
    <source>
        <dbReference type="EMBL" id="KKR14891.1"/>
    </source>
</evidence>
<dbReference type="InterPro" id="IPR001478">
    <property type="entry name" value="PDZ"/>
</dbReference>
<gene>
    <name evidence="5" type="ORF">UT42_C0015G0009</name>
</gene>
<name>A0A0G0NQ22_9BACT</name>